<dbReference type="EMBL" id="JACRSQ010000004">
    <property type="protein sequence ID" value="MBC8542837.1"/>
    <property type="molecule type" value="Genomic_DNA"/>
</dbReference>
<dbReference type="InterPro" id="IPR001296">
    <property type="entry name" value="Glyco_trans_1"/>
</dbReference>
<dbReference type="GO" id="GO:0009011">
    <property type="term" value="F:alpha-1,4-glucan glucosyltransferase (ADP-glucose donor) activity"/>
    <property type="evidence" value="ECO:0007669"/>
    <property type="project" value="UniProtKB-UniRule"/>
</dbReference>
<evidence type="ECO:0000256" key="6">
    <source>
        <dbReference type="ARBA" id="ARBA00023056"/>
    </source>
</evidence>
<accession>A0A926HWL1</accession>
<dbReference type="InterPro" id="IPR011835">
    <property type="entry name" value="GS/SS"/>
</dbReference>
<evidence type="ECO:0000313" key="11">
    <source>
        <dbReference type="Proteomes" id="UP000657006"/>
    </source>
</evidence>
<feature type="domain" description="Glycosyl transferase family 1" evidence="8">
    <location>
        <begin position="291"/>
        <end position="448"/>
    </location>
</feature>
<proteinExistence type="inferred from homology"/>
<evidence type="ECO:0000256" key="1">
    <source>
        <dbReference type="ARBA" id="ARBA00001478"/>
    </source>
</evidence>
<dbReference type="GO" id="GO:0005978">
    <property type="term" value="P:glycogen biosynthetic process"/>
    <property type="evidence" value="ECO:0007669"/>
    <property type="project" value="UniProtKB-UniRule"/>
</dbReference>
<dbReference type="RefSeq" id="WP_177715772.1">
    <property type="nucleotide sequence ID" value="NZ_JACRSQ010000004.1"/>
</dbReference>
<keyword evidence="5 7" id="KW-0808">Transferase</keyword>
<feature type="domain" description="Starch synthase catalytic" evidence="9">
    <location>
        <begin position="2"/>
        <end position="237"/>
    </location>
</feature>
<dbReference type="CDD" id="cd03791">
    <property type="entry name" value="GT5_Glycogen_synthase_DULL1-like"/>
    <property type="match status" value="1"/>
</dbReference>
<gene>
    <name evidence="7 10" type="primary">glgA</name>
    <name evidence="10" type="ORF">H8730_04665</name>
</gene>
<keyword evidence="11" id="KW-1185">Reference proteome</keyword>
<dbReference type="SUPFAM" id="SSF53756">
    <property type="entry name" value="UDP-Glycosyltransferase/glycogen phosphorylase"/>
    <property type="match status" value="1"/>
</dbReference>
<evidence type="ECO:0000256" key="3">
    <source>
        <dbReference type="ARBA" id="ARBA00010281"/>
    </source>
</evidence>
<keyword evidence="6 7" id="KW-0320">Glycogen biosynthesis</keyword>
<comment type="catalytic activity">
    <reaction evidence="1 7">
        <text>[(1-&gt;4)-alpha-D-glucosyl](n) + ADP-alpha-D-glucose = [(1-&gt;4)-alpha-D-glucosyl](n+1) + ADP + H(+)</text>
        <dbReference type="Rhea" id="RHEA:18189"/>
        <dbReference type="Rhea" id="RHEA-COMP:9584"/>
        <dbReference type="Rhea" id="RHEA-COMP:9587"/>
        <dbReference type="ChEBI" id="CHEBI:15378"/>
        <dbReference type="ChEBI" id="CHEBI:15444"/>
        <dbReference type="ChEBI" id="CHEBI:57498"/>
        <dbReference type="ChEBI" id="CHEBI:456216"/>
        <dbReference type="EC" id="2.4.1.21"/>
    </reaction>
</comment>
<evidence type="ECO:0000256" key="4">
    <source>
        <dbReference type="ARBA" id="ARBA00022676"/>
    </source>
</evidence>
<comment type="function">
    <text evidence="2 7">Synthesizes alpha-1,4-glucan chains using ADP-glucose.</text>
</comment>
<evidence type="ECO:0000259" key="8">
    <source>
        <dbReference type="Pfam" id="PF00534"/>
    </source>
</evidence>
<sequence length="479" mass="54820">MKVLFVTPEAVPFMKSGGLGDVAGALPLALRKKLVGVRVVMPLYQEIKQELKDKLTFLQEIWVPLAWRSQYCGIYEAKMGGITYYLLDNKYYFGRKGIYGHFDDAERFAFFSKASLEILQYLDFEPDVIHCNDWQTALIPMYLNYFYRQAGGCYENLRVVLTIHNIQYQGIFPRDVTEYVLGISKEEFDNGYIEFDGCVNFLKTGILASDWITTVSPSYAQEIQYEFYGHGLHGILRDQQAKLSGIINGIDTNLYNPETDPALFQNYSAEDRTGKAVNKANLQTLLNLPENPHVPVIAMVTRLVDHKGLDLIATVLPEILNEDIQLVILGTGDWKYEEMVRRAKQNYPSKVSANITFNSDLAQKIYGGADMFLMPSKSEPCGLSQMIAMRYGTIPIVRETGGLKDTVQPYISWEGSGCGFTFQNYNAWDMLYVIRQAIETYHQNEQWQQLTDNAMKEDFSWDVPAREYLSLYRKLANKR</sequence>
<protein>
    <recommendedName>
        <fullName evidence="7">Glycogen synthase</fullName>
        <ecNumber evidence="7">2.4.1.21</ecNumber>
    </recommendedName>
    <alternativeName>
        <fullName evidence="7">Starch [bacterial glycogen] synthase</fullName>
    </alternativeName>
</protein>
<comment type="pathway">
    <text evidence="7">Glycan biosynthesis; glycogen biosynthesis.</text>
</comment>
<dbReference type="Pfam" id="PF00534">
    <property type="entry name" value="Glycos_transf_1"/>
    <property type="match status" value="1"/>
</dbReference>
<reference evidence="10" key="1">
    <citation type="submission" date="2020-08" db="EMBL/GenBank/DDBJ databases">
        <title>Genome public.</title>
        <authorList>
            <person name="Liu C."/>
            <person name="Sun Q."/>
        </authorList>
    </citation>
    <scope>NUCLEOTIDE SEQUENCE</scope>
    <source>
        <strain evidence="10">NSJ-32</strain>
    </source>
</reference>
<evidence type="ECO:0000256" key="2">
    <source>
        <dbReference type="ARBA" id="ARBA00002764"/>
    </source>
</evidence>
<dbReference type="EC" id="2.4.1.21" evidence="7"/>
<dbReference type="GO" id="GO:0004373">
    <property type="term" value="F:alpha-1,4-glucan glucosyltransferase (UDP-glucose donor) activity"/>
    <property type="evidence" value="ECO:0007669"/>
    <property type="project" value="InterPro"/>
</dbReference>
<dbReference type="Gene3D" id="3.40.50.2000">
    <property type="entry name" value="Glycogen Phosphorylase B"/>
    <property type="match status" value="2"/>
</dbReference>
<keyword evidence="4 7" id="KW-0328">Glycosyltransferase</keyword>
<feature type="binding site" evidence="7">
    <location>
        <position position="15"/>
    </location>
    <ligand>
        <name>ADP-alpha-D-glucose</name>
        <dbReference type="ChEBI" id="CHEBI:57498"/>
    </ligand>
</feature>
<comment type="similarity">
    <text evidence="3 7">Belongs to the glycosyltransferase 1 family. Bacterial/plant glycogen synthase subfamily.</text>
</comment>
<dbReference type="PANTHER" id="PTHR45825">
    <property type="entry name" value="GRANULE-BOUND STARCH SYNTHASE 1, CHLOROPLASTIC/AMYLOPLASTIC"/>
    <property type="match status" value="1"/>
</dbReference>
<dbReference type="InterPro" id="IPR013534">
    <property type="entry name" value="Starch_synth_cat_dom"/>
</dbReference>
<dbReference type="PANTHER" id="PTHR45825:SF11">
    <property type="entry name" value="ALPHA AMYLASE DOMAIN-CONTAINING PROTEIN"/>
    <property type="match status" value="1"/>
</dbReference>
<name>A0A926HWL1_9FIRM</name>
<dbReference type="Proteomes" id="UP000657006">
    <property type="component" value="Unassembled WGS sequence"/>
</dbReference>
<dbReference type="AlphaFoldDB" id="A0A926HWL1"/>
<dbReference type="NCBIfam" id="NF001899">
    <property type="entry name" value="PRK00654.1-2"/>
    <property type="match status" value="1"/>
</dbReference>
<dbReference type="Pfam" id="PF08323">
    <property type="entry name" value="Glyco_transf_5"/>
    <property type="match status" value="1"/>
</dbReference>
<evidence type="ECO:0000313" key="10">
    <source>
        <dbReference type="EMBL" id="MBC8542837.1"/>
    </source>
</evidence>
<dbReference type="NCBIfam" id="TIGR02095">
    <property type="entry name" value="glgA"/>
    <property type="match status" value="1"/>
</dbReference>
<organism evidence="10 11">
    <name type="scientific">Bianquea renquensis</name>
    <dbReference type="NCBI Taxonomy" id="2763661"/>
    <lineage>
        <taxon>Bacteria</taxon>
        <taxon>Bacillati</taxon>
        <taxon>Bacillota</taxon>
        <taxon>Clostridia</taxon>
        <taxon>Eubacteriales</taxon>
        <taxon>Bianqueaceae</taxon>
        <taxon>Bianquea</taxon>
    </lineage>
</organism>
<dbReference type="HAMAP" id="MF_00484">
    <property type="entry name" value="Glycogen_synth"/>
    <property type="match status" value="1"/>
</dbReference>
<evidence type="ECO:0000256" key="7">
    <source>
        <dbReference type="HAMAP-Rule" id="MF_00484"/>
    </source>
</evidence>
<evidence type="ECO:0000259" key="9">
    <source>
        <dbReference type="Pfam" id="PF08323"/>
    </source>
</evidence>
<evidence type="ECO:0000256" key="5">
    <source>
        <dbReference type="ARBA" id="ARBA00022679"/>
    </source>
</evidence>
<dbReference type="NCBIfam" id="NF001898">
    <property type="entry name" value="PRK00654.1-1"/>
    <property type="match status" value="1"/>
</dbReference>
<comment type="caution">
    <text evidence="10">The sequence shown here is derived from an EMBL/GenBank/DDBJ whole genome shotgun (WGS) entry which is preliminary data.</text>
</comment>